<dbReference type="HOGENOM" id="CLU_007383_1_10_5"/>
<dbReference type="CDD" id="cd05247">
    <property type="entry name" value="UDP_G4E_1_SDR_e"/>
    <property type="match status" value="1"/>
</dbReference>
<evidence type="ECO:0000256" key="8">
    <source>
        <dbReference type="ARBA" id="ARBA00023235"/>
    </source>
</evidence>
<evidence type="ECO:0000259" key="11">
    <source>
        <dbReference type="Pfam" id="PF01370"/>
    </source>
</evidence>
<sequence length="344" mass="37388">MAVLVTGGAGYIGSHMVWALIDAGEDVVVLDRLSTGFRWAVAPAARFYLGDIADADILKKIFIENDVEAIIHFAGSAVVPVSVADPLSYYDNNSGKTRALLSASIKAGIRNFVFSSTAAVYGQQQNDLPVKENASLNPENPYGQSKLMTEFMLRDAAAAYDFNYVALRYFNVAGADPDRRTGQSTAGATHLIKVACEAALGKRDSVHVYGIDYPTHDGTGVRDYIHVTDLADAHLKALQHLRRDKGSLVANCGYGSGYSVLDVLNMVTRLHGHSFKIHMAPRRPGDSASVVADASLARQVLDWKPRHDSLETIVQSSLDWELFLSNRNVEDLHSIHRALAAASF</sequence>
<dbReference type="PANTHER" id="PTHR43725:SF53">
    <property type="entry name" value="UDP-ARABINOSE 4-EPIMERASE 1"/>
    <property type="match status" value="1"/>
</dbReference>
<keyword evidence="8 10" id="KW-0413">Isomerase</keyword>
<evidence type="ECO:0000256" key="5">
    <source>
        <dbReference type="ARBA" id="ARBA00013189"/>
    </source>
</evidence>
<comment type="similarity">
    <text evidence="4 10">Belongs to the NAD(P)-dependent epimerase/dehydratase family.</text>
</comment>
<gene>
    <name evidence="12" type="primary">exoB-2</name>
    <name evidence="12" type="synonym">galE-2</name>
    <name evidence="12" type="ORF">IE4771_CH00636</name>
</gene>
<evidence type="ECO:0000256" key="7">
    <source>
        <dbReference type="ARBA" id="ARBA00023027"/>
    </source>
</evidence>
<evidence type="ECO:0000256" key="3">
    <source>
        <dbReference type="ARBA" id="ARBA00004947"/>
    </source>
</evidence>
<dbReference type="GO" id="GO:0033499">
    <property type="term" value="P:galactose catabolic process via UDP-galactose, Leloir pathway"/>
    <property type="evidence" value="ECO:0007669"/>
    <property type="project" value="TreeGrafter"/>
</dbReference>
<dbReference type="SUPFAM" id="SSF51735">
    <property type="entry name" value="NAD(P)-binding Rossmann-fold domains"/>
    <property type="match status" value="1"/>
</dbReference>
<accession>A0A060HWB0</accession>
<reference evidence="12 13" key="1">
    <citation type="submission" date="2013-12" db="EMBL/GenBank/DDBJ databases">
        <title>Complete genome sequence of Rhizobium etli bv. mimosae IE4771.</title>
        <authorList>
            <person name="Bustos P."/>
            <person name="Santamaria R.I."/>
            <person name="Lozano L."/>
            <person name="Ormeno-Orrillo E."/>
            <person name="Rogel M.A."/>
            <person name="Romero D."/>
            <person name="Cevallos M.A."/>
            <person name="Martinez-Romero E."/>
            <person name="Gonzalez V."/>
        </authorList>
    </citation>
    <scope>NUCLEOTIDE SEQUENCE [LARGE SCALE GENOMIC DNA]</scope>
    <source>
        <strain evidence="12 13">IE4771</strain>
    </source>
</reference>
<dbReference type="KEGG" id="rei:IE4771_CH00636"/>
<dbReference type="PANTHER" id="PTHR43725">
    <property type="entry name" value="UDP-GLUCOSE 4-EPIMERASE"/>
    <property type="match status" value="1"/>
</dbReference>
<comment type="subunit">
    <text evidence="10">Homodimer.</text>
</comment>
<evidence type="ECO:0000313" key="12">
    <source>
        <dbReference type="EMBL" id="AIC25794.1"/>
    </source>
</evidence>
<keyword evidence="9 10" id="KW-0119">Carbohydrate metabolism</keyword>
<dbReference type="Gene3D" id="3.40.50.720">
    <property type="entry name" value="NAD(P)-binding Rossmann-like Domain"/>
    <property type="match status" value="1"/>
</dbReference>
<dbReference type="Gene3D" id="3.90.25.10">
    <property type="entry name" value="UDP-galactose 4-epimerase, domain 1"/>
    <property type="match status" value="1"/>
</dbReference>
<comment type="cofactor">
    <cofactor evidence="2 10">
        <name>NAD(+)</name>
        <dbReference type="ChEBI" id="CHEBI:57540"/>
    </cofactor>
</comment>
<comment type="pathway">
    <text evidence="3 10">Carbohydrate metabolism; galactose metabolism.</text>
</comment>
<feature type="domain" description="NAD-dependent epimerase/dehydratase" evidence="11">
    <location>
        <begin position="3"/>
        <end position="252"/>
    </location>
</feature>
<evidence type="ECO:0000256" key="6">
    <source>
        <dbReference type="ARBA" id="ARBA00018569"/>
    </source>
</evidence>
<dbReference type="UniPathway" id="UPA00214"/>
<dbReference type="AlphaFoldDB" id="A0A060HWB0"/>
<dbReference type="InterPro" id="IPR005886">
    <property type="entry name" value="UDP_G4E"/>
</dbReference>
<name>A0A060HWB0_RHIET</name>
<evidence type="ECO:0000256" key="4">
    <source>
        <dbReference type="ARBA" id="ARBA00007637"/>
    </source>
</evidence>
<dbReference type="RefSeq" id="WP_038686782.1">
    <property type="nucleotide sequence ID" value="NZ_CP006986.1"/>
</dbReference>
<dbReference type="EMBL" id="CP006986">
    <property type="protein sequence ID" value="AIC25794.1"/>
    <property type="molecule type" value="Genomic_DNA"/>
</dbReference>
<keyword evidence="7 10" id="KW-0520">NAD</keyword>
<evidence type="ECO:0000313" key="13">
    <source>
        <dbReference type="Proteomes" id="UP000027180"/>
    </source>
</evidence>
<protein>
    <recommendedName>
        <fullName evidence="6 10">UDP-glucose 4-epimerase</fullName>
        <ecNumber evidence="5 10">5.1.3.2</ecNumber>
    </recommendedName>
</protein>
<dbReference type="NCBIfam" id="TIGR01179">
    <property type="entry name" value="galE"/>
    <property type="match status" value="1"/>
</dbReference>
<dbReference type="InterPro" id="IPR036291">
    <property type="entry name" value="NAD(P)-bd_dom_sf"/>
</dbReference>
<dbReference type="Pfam" id="PF01370">
    <property type="entry name" value="Epimerase"/>
    <property type="match status" value="1"/>
</dbReference>
<comment type="catalytic activity">
    <reaction evidence="1 10">
        <text>UDP-alpha-D-glucose = UDP-alpha-D-galactose</text>
        <dbReference type="Rhea" id="RHEA:22168"/>
        <dbReference type="ChEBI" id="CHEBI:58885"/>
        <dbReference type="ChEBI" id="CHEBI:66914"/>
        <dbReference type="EC" id="5.1.3.2"/>
    </reaction>
</comment>
<proteinExistence type="inferred from homology"/>
<evidence type="ECO:0000256" key="2">
    <source>
        <dbReference type="ARBA" id="ARBA00001911"/>
    </source>
</evidence>
<dbReference type="Proteomes" id="UP000027180">
    <property type="component" value="Chromosome"/>
</dbReference>
<dbReference type="OrthoDB" id="9801785at2"/>
<dbReference type="InterPro" id="IPR001509">
    <property type="entry name" value="Epimerase_deHydtase"/>
</dbReference>
<dbReference type="EC" id="5.1.3.2" evidence="5 10"/>
<dbReference type="GO" id="GO:0003978">
    <property type="term" value="F:UDP-glucose 4-epimerase activity"/>
    <property type="evidence" value="ECO:0007669"/>
    <property type="project" value="UniProtKB-UniRule"/>
</dbReference>
<evidence type="ECO:0000256" key="1">
    <source>
        <dbReference type="ARBA" id="ARBA00000083"/>
    </source>
</evidence>
<evidence type="ECO:0000256" key="9">
    <source>
        <dbReference type="ARBA" id="ARBA00023277"/>
    </source>
</evidence>
<organism evidence="12 13">
    <name type="scientific">Rhizobium etli bv. mimosae str. IE4771</name>
    <dbReference type="NCBI Taxonomy" id="1432050"/>
    <lineage>
        <taxon>Bacteria</taxon>
        <taxon>Pseudomonadati</taxon>
        <taxon>Pseudomonadota</taxon>
        <taxon>Alphaproteobacteria</taxon>
        <taxon>Hyphomicrobiales</taxon>
        <taxon>Rhizobiaceae</taxon>
        <taxon>Rhizobium/Agrobacterium group</taxon>
        <taxon>Rhizobium</taxon>
    </lineage>
</organism>
<evidence type="ECO:0000256" key="10">
    <source>
        <dbReference type="RuleBase" id="RU366046"/>
    </source>
</evidence>